<organism evidence="3 4">
    <name type="scientific">Lentinus brumalis</name>
    <dbReference type="NCBI Taxonomy" id="2498619"/>
    <lineage>
        <taxon>Eukaryota</taxon>
        <taxon>Fungi</taxon>
        <taxon>Dikarya</taxon>
        <taxon>Basidiomycota</taxon>
        <taxon>Agaricomycotina</taxon>
        <taxon>Agaricomycetes</taxon>
        <taxon>Polyporales</taxon>
        <taxon>Polyporaceae</taxon>
        <taxon>Lentinus</taxon>
    </lineage>
</organism>
<feature type="domain" description="Fungal-type protein kinase" evidence="2">
    <location>
        <begin position="314"/>
        <end position="735"/>
    </location>
</feature>
<dbReference type="InterPro" id="IPR008266">
    <property type="entry name" value="Tyr_kinase_AS"/>
</dbReference>
<evidence type="ECO:0000259" key="2">
    <source>
        <dbReference type="Pfam" id="PF17667"/>
    </source>
</evidence>
<feature type="region of interest" description="Disordered" evidence="1">
    <location>
        <begin position="559"/>
        <end position="588"/>
    </location>
</feature>
<proteinExistence type="predicted"/>
<accession>A0A371CNW9</accession>
<dbReference type="Proteomes" id="UP000256964">
    <property type="component" value="Unassembled WGS sequence"/>
</dbReference>
<sequence length="974" mass="107553">MQYSQAHPRSQVHTPPPGQAAPTPPAQASFARQPSPDPASARSQTTPPAGSQAQTSSQPPAPENSQADSRARASDWSRPADGILKNTPVKPKSSSTVPHGLTQGGTPARDELRRKLNKEMDWVEVPVRDWFKACAPNTKAPPDETVFESWEVPMVDTEPGMYPVVNEGCNDYLEASECTTFTTCCTGHLNDKFTSKLKAEQTLDYNADRPDLVIFPNHPDAVTAYKPGDPTPVPSESHMSAAVPHIADNPNEGPSLQETDAPGDLPPPKITRGHMSWVWAEVLIEVKRTRTGFPFLHGEGADFMPSGDDHVLARGQIAEYALGVLRAQHRQAVFMLLILHDHARFIRFDRDGAMVSAAFNYYSEPRTMGEFFYRLFNKHAREDQRGRDPTAHLVTGQDAEDFRQLYKEFADEPDTAHALKFAGTTGWPVYDLEVTGTWSPDGVSPLTTSSPSAVTTHICRVGRPSFASTSVVGRGTRCFAAYDMTLNKPVFIKDTWRVDSPNVRTEAENYKAIWGRVAAITAEQDERKANRDGDGDAEEPPDSFVPTLLYHGDVFSPAPSTAGPAGAEAPESSPGRNVPTATMRDNTPIVQRTLTQDSSRKNRYSPRIHHRLVFKEICSTIEDFRNPFELVTALYLALRAHRFAWEECGILHRDISVGNILLYPGDPADPEAVRFGLLADWDLAKTREQLENPSATQASRSGTWQFMSALIQKYVNKVHAVSDDLESFLHVLNWCALKYLPHSLSDTAALSSYFFNLYDKAPRPLPVLTTLGPAFEEEGPAEKLYALMDGARVVKGLPEGHPFDILLGDLTALCKSHYDTVDFSHLPKKRQVAPEHNARAKLPARLAHWQRRTAVHRAEASSFTPEAHVADATPARSSHESPLKDHTQFLSAFSKAVFTAEDRWSHAELVKLVDQVPFLTSLGSVSRGTSSKHEREPALPTGLAGQNVSRPVVFKTMYTTDNPPPQSKKLKPDA</sequence>
<dbReference type="InterPro" id="IPR040976">
    <property type="entry name" value="Pkinase_fungal"/>
</dbReference>
<name>A0A371CNW9_9APHY</name>
<feature type="compositionally biased region" description="Polar residues" evidence="1">
    <location>
        <begin position="41"/>
        <end position="68"/>
    </location>
</feature>
<dbReference type="Gene3D" id="1.10.510.10">
    <property type="entry name" value="Transferase(Phosphotransferase) domain 1"/>
    <property type="match status" value="1"/>
</dbReference>
<gene>
    <name evidence="3" type="ORF">OH76DRAFT_1411582</name>
</gene>
<feature type="region of interest" description="Disordered" evidence="1">
    <location>
        <begin position="1"/>
        <end position="111"/>
    </location>
</feature>
<reference evidence="3 4" key="1">
    <citation type="journal article" date="2018" name="Biotechnol. Biofuels">
        <title>Integrative visual omics of the white-rot fungus Polyporus brumalis exposes the biotechnological potential of its oxidative enzymes for delignifying raw plant biomass.</title>
        <authorList>
            <person name="Miyauchi S."/>
            <person name="Rancon A."/>
            <person name="Drula E."/>
            <person name="Hage H."/>
            <person name="Chaduli D."/>
            <person name="Favel A."/>
            <person name="Grisel S."/>
            <person name="Henrissat B."/>
            <person name="Herpoel-Gimbert I."/>
            <person name="Ruiz-Duenas F.J."/>
            <person name="Chevret D."/>
            <person name="Hainaut M."/>
            <person name="Lin J."/>
            <person name="Wang M."/>
            <person name="Pangilinan J."/>
            <person name="Lipzen A."/>
            <person name="Lesage-Meessen L."/>
            <person name="Navarro D."/>
            <person name="Riley R."/>
            <person name="Grigoriev I.V."/>
            <person name="Zhou S."/>
            <person name="Raouche S."/>
            <person name="Rosso M.N."/>
        </authorList>
    </citation>
    <scope>NUCLEOTIDE SEQUENCE [LARGE SCALE GENOMIC DNA]</scope>
    <source>
        <strain evidence="3 4">BRFM 1820</strain>
    </source>
</reference>
<feature type="compositionally biased region" description="Polar residues" evidence="1">
    <location>
        <begin position="579"/>
        <end position="588"/>
    </location>
</feature>
<dbReference type="EMBL" id="KZ857496">
    <property type="protein sequence ID" value="RDX41971.1"/>
    <property type="molecule type" value="Genomic_DNA"/>
</dbReference>
<keyword evidence="4" id="KW-1185">Reference proteome</keyword>
<feature type="region of interest" description="Disordered" evidence="1">
    <location>
        <begin position="858"/>
        <end position="882"/>
    </location>
</feature>
<feature type="compositionally biased region" description="Pro residues" evidence="1">
    <location>
        <begin position="14"/>
        <end position="25"/>
    </location>
</feature>
<dbReference type="PANTHER" id="PTHR38248">
    <property type="entry name" value="FUNK1 6"/>
    <property type="match status" value="1"/>
</dbReference>
<evidence type="ECO:0000256" key="1">
    <source>
        <dbReference type="SAM" id="MobiDB-lite"/>
    </source>
</evidence>
<evidence type="ECO:0000313" key="3">
    <source>
        <dbReference type="EMBL" id="RDX41971.1"/>
    </source>
</evidence>
<dbReference type="PANTHER" id="PTHR38248:SF2">
    <property type="entry name" value="FUNK1 11"/>
    <property type="match status" value="1"/>
</dbReference>
<dbReference type="GO" id="GO:0004672">
    <property type="term" value="F:protein kinase activity"/>
    <property type="evidence" value="ECO:0007669"/>
    <property type="project" value="InterPro"/>
</dbReference>
<feature type="compositionally biased region" description="Polar residues" evidence="1">
    <location>
        <begin position="1"/>
        <end position="13"/>
    </location>
</feature>
<feature type="compositionally biased region" description="Low complexity" evidence="1">
    <location>
        <begin position="559"/>
        <end position="575"/>
    </location>
</feature>
<feature type="region of interest" description="Disordered" evidence="1">
    <location>
        <begin position="924"/>
        <end position="946"/>
    </location>
</feature>
<evidence type="ECO:0000313" key="4">
    <source>
        <dbReference type="Proteomes" id="UP000256964"/>
    </source>
</evidence>
<feature type="region of interest" description="Disordered" evidence="1">
    <location>
        <begin position="524"/>
        <end position="543"/>
    </location>
</feature>
<dbReference type="OrthoDB" id="2791154at2759"/>
<dbReference type="SUPFAM" id="SSF56112">
    <property type="entry name" value="Protein kinase-like (PK-like)"/>
    <property type="match status" value="1"/>
</dbReference>
<dbReference type="AlphaFoldDB" id="A0A371CNW9"/>
<dbReference type="Pfam" id="PF17667">
    <property type="entry name" value="Pkinase_fungal"/>
    <property type="match status" value="1"/>
</dbReference>
<feature type="compositionally biased region" description="Basic and acidic residues" evidence="1">
    <location>
        <begin position="524"/>
        <end position="534"/>
    </location>
</feature>
<protein>
    <recommendedName>
        <fullName evidence="2">Fungal-type protein kinase domain-containing protein</fullName>
    </recommendedName>
</protein>
<dbReference type="PROSITE" id="PS00109">
    <property type="entry name" value="PROTEIN_KINASE_TYR"/>
    <property type="match status" value="1"/>
</dbReference>
<dbReference type="InterPro" id="IPR011009">
    <property type="entry name" value="Kinase-like_dom_sf"/>
</dbReference>